<comment type="subcellular location">
    <subcellularLocation>
        <location evidence="1">Nucleus</location>
    </subcellularLocation>
</comment>
<dbReference type="OrthoDB" id="5957327at2759"/>
<evidence type="ECO:0000256" key="2">
    <source>
        <dbReference type="ARBA" id="ARBA00022741"/>
    </source>
</evidence>
<name>A0A1M8A1X9_MALS4</name>
<dbReference type="GO" id="GO:0033065">
    <property type="term" value="C:Rad51C-XRCC3 complex"/>
    <property type="evidence" value="ECO:0007669"/>
    <property type="project" value="TreeGrafter"/>
</dbReference>
<dbReference type="STRING" id="1230383.A0A1M8A1X9"/>
<evidence type="ECO:0000313" key="8">
    <source>
        <dbReference type="EMBL" id="SHO76480.1"/>
    </source>
</evidence>
<gene>
    <name evidence="8" type="ORF">MSYG_0818</name>
</gene>
<dbReference type="GO" id="GO:0005524">
    <property type="term" value="F:ATP binding"/>
    <property type="evidence" value="ECO:0007669"/>
    <property type="project" value="UniProtKB-KW"/>
</dbReference>
<dbReference type="GO" id="GO:0000400">
    <property type="term" value="F:four-way junction DNA binding"/>
    <property type="evidence" value="ECO:0007669"/>
    <property type="project" value="TreeGrafter"/>
</dbReference>
<evidence type="ECO:0000256" key="4">
    <source>
        <dbReference type="ARBA" id="ARBA00022840"/>
    </source>
</evidence>
<evidence type="ECO:0000256" key="3">
    <source>
        <dbReference type="ARBA" id="ARBA00022763"/>
    </source>
</evidence>
<keyword evidence="6" id="KW-0539">Nucleus</keyword>
<feature type="compositionally biased region" description="Basic and acidic residues" evidence="7">
    <location>
        <begin position="111"/>
        <end position="121"/>
    </location>
</feature>
<dbReference type="InterPro" id="IPR027417">
    <property type="entry name" value="P-loop_NTPase"/>
</dbReference>
<dbReference type="GO" id="GO:0000707">
    <property type="term" value="P:meiotic DNA recombinase assembly"/>
    <property type="evidence" value="ECO:0007669"/>
    <property type="project" value="TreeGrafter"/>
</dbReference>
<dbReference type="GO" id="GO:0033063">
    <property type="term" value="C:Rad51B-Rad51C-Rad51D-XRCC2 complex"/>
    <property type="evidence" value="ECO:0007669"/>
    <property type="project" value="TreeGrafter"/>
</dbReference>
<keyword evidence="4" id="KW-0067">ATP-binding</keyword>
<reference evidence="9" key="1">
    <citation type="journal article" date="2017" name="Nucleic Acids Res.">
        <title>Proteogenomics produces comprehensive and highly accurate protein-coding gene annotation in a complete genome assembly of Malassezia sympodialis.</title>
        <authorList>
            <person name="Zhu Y."/>
            <person name="Engstroem P.G."/>
            <person name="Tellgren-Roth C."/>
            <person name="Baudo C.D."/>
            <person name="Kennell J.C."/>
            <person name="Sun S."/>
            <person name="Billmyre R.B."/>
            <person name="Schroeder M.S."/>
            <person name="Andersson A."/>
            <person name="Holm T."/>
            <person name="Sigurgeirsson B."/>
            <person name="Wu G."/>
            <person name="Sankaranarayanan S.R."/>
            <person name="Siddharthan R."/>
            <person name="Sanyal K."/>
            <person name="Lundeberg J."/>
            <person name="Nystedt B."/>
            <person name="Boekhout T."/>
            <person name="Dawson T.L. Jr."/>
            <person name="Heitman J."/>
            <person name="Scheynius A."/>
            <person name="Lehtioe J."/>
        </authorList>
    </citation>
    <scope>NUCLEOTIDE SEQUENCE [LARGE SCALE GENOMIC DNA]</scope>
    <source>
        <strain evidence="9">ATCC 42132</strain>
    </source>
</reference>
<keyword evidence="3" id="KW-0227">DNA damage</keyword>
<keyword evidence="5" id="KW-0234">DNA repair</keyword>
<dbReference type="InterPro" id="IPR052093">
    <property type="entry name" value="HR_Repair_Mediator"/>
</dbReference>
<keyword evidence="9" id="KW-1185">Reference proteome</keyword>
<dbReference type="GO" id="GO:0007131">
    <property type="term" value="P:reciprocal meiotic recombination"/>
    <property type="evidence" value="ECO:0007669"/>
    <property type="project" value="TreeGrafter"/>
</dbReference>
<dbReference type="GO" id="GO:0008821">
    <property type="term" value="F:crossover junction DNA endonuclease activity"/>
    <property type="evidence" value="ECO:0007669"/>
    <property type="project" value="TreeGrafter"/>
</dbReference>
<dbReference type="GO" id="GO:0005657">
    <property type="term" value="C:replication fork"/>
    <property type="evidence" value="ECO:0007669"/>
    <property type="project" value="TreeGrafter"/>
</dbReference>
<evidence type="ECO:0000313" key="9">
    <source>
        <dbReference type="Proteomes" id="UP000186303"/>
    </source>
</evidence>
<dbReference type="PANTHER" id="PTHR46239:SF1">
    <property type="entry name" value="DNA REPAIR PROTEIN RAD51 HOMOLOG 3"/>
    <property type="match status" value="1"/>
</dbReference>
<feature type="region of interest" description="Disordered" evidence="7">
    <location>
        <begin position="110"/>
        <end position="131"/>
    </location>
</feature>
<dbReference type="VEuPathDB" id="FungiDB:MSYG_0818"/>
<dbReference type="PANTHER" id="PTHR46239">
    <property type="entry name" value="DNA REPAIR PROTEIN RAD51 HOMOLOG 3 RAD51C"/>
    <property type="match status" value="1"/>
</dbReference>
<evidence type="ECO:0000256" key="1">
    <source>
        <dbReference type="ARBA" id="ARBA00004123"/>
    </source>
</evidence>
<protein>
    <recommendedName>
        <fullName evidence="10">DNA recombination and repair protein Rad51-like C-terminal domain-containing protein</fullName>
    </recommendedName>
</protein>
<evidence type="ECO:0000256" key="7">
    <source>
        <dbReference type="SAM" id="MobiDB-lite"/>
    </source>
</evidence>
<evidence type="ECO:0008006" key="10">
    <source>
        <dbReference type="Google" id="ProtNLM"/>
    </source>
</evidence>
<dbReference type="Proteomes" id="UP000186303">
    <property type="component" value="Chromosome 1"/>
</dbReference>
<dbReference type="AlphaFoldDB" id="A0A1M8A1X9"/>
<accession>A0A1M8A1X9</accession>
<evidence type="ECO:0000256" key="6">
    <source>
        <dbReference type="ARBA" id="ARBA00023242"/>
    </source>
</evidence>
<organism evidence="8 9">
    <name type="scientific">Malassezia sympodialis (strain ATCC 42132)</name>
    <name type="common">Atopic eczema-associated yeast</name>
    <dbReference type="NCBI Taxonomy" id="1230383"/>
    <lineage>
        <taxon>Eukaryota</taxon>
        <taxon>Fungi</taxon>
        <taxon>Dikarya</taxon>
        <taxon>Basidiomycota</taxon>
        <taxon>Ustilaginomycotina</taxon>
        <taxon>Malasseziomycetes</taxon>
        <taxon>Malasseziales</taxon>
        <taxon>Malasseziaceae</taxon>
        <taxon>Malassezia</taxon>
    </lineage>
</organism>
<sequence>MHRGTPRVGERAEWAPLRAAELFSSTPRAEERFLTPLSQLPAPAWDLDEPPSPEPVAVAWEADDGDVALEVAPKDAEVEPIVRKPLRHLCGLDALDQYVGQWHSGGAFARPDARHEQREPQRGFPVGSGIEIVGPPGSGKTRWCMQMAIAERRSHIFHTIHEYMAEVGPAVETERWEDMLGTFCSLLQEEIEPWCAHVVLVDTEGSMQSSILAQMSQHAMTSEDLDELYTLATTAGLESAKSEFSAAAAIPALQESVLRGIHIVRPTSLGELVGYLGTAASSVLKIPGLPPRTSLLIVDSLSFFTYPYSLPPQATRKQRQARTEIIEYMVRSLTTLRDSQLPEQERLTIIVTMQMSTAFGGLGGPEASSEQRLVPSLMSSRTTAEWGPSVLGRSAWRFLLTYDDVRTQRSLHVTSMPDPGTLPPGTVLNPAPTVPFQMHTHGLYGL</sequence>
<dbReference type="OMA" id="TIHEYMA"/>
<dbReference type="SUPFAM" id="SSF52540">
    <property type="entry name" value="P-loop containing nucleoside triphosphate hydrolases"/>
    <property type="match status" value="1"/>
</dbReference>
<dbReference type="EMBL" id="LT671821">
    <property type="protein sequence ID" value="SHO76480.1"/>
    <property type="molecule type" value="Genomic_DNA"/>
</dbReference>
<proteinExistence type="predicted"/>
<keyword evidence="2" id="KW-0547">Nucleotide-binding</keyword>
<dbReference type="Gene3D" id="3.40.50.300">
    <property type="entry name" value="P-loop containing nucleotide triphosphate hydrolases"/>
    <property type="match status" value="1"/>
</dbReference>
<evidence type="ECO:0000256" key="5">
    <source>
        <dbReference type="ARBA" id="ARBA00023204"/>
    </source>
</evidence>